<gene>
    <name evidence="1" type="ORF">UFOPK2624_01746</name>
</gene>
<sequence length="101" mass="10537">MHRAPWPDASELRDAAADGNPLAYAMGAEVLSAARRAKTEAKRSLKWAVDAIDVADTAPRTEAFQSVLDDVREAANATSVSVTVGTEASVNVTLAADPDAV</sequence>
<evidence type="ECO:0000313" key="1">
    <source>
        <dbReference type="EMBL" id="CAB4721627.1"/>
    </source>
</evidence>
<name>A0A6J6RCL0_9ZZZZ</name>
<protein>
    <submittedName>
        <fullName evidence="1">Unannotated protein</fullName>
    </submittedName>
</protein>
<reference evidence="1" key="1">
    <citation type="submission" date="2020-05" db="EMBL/GenBank/DDBJ databases">
        <authorList>
            <person name="Chiriac C."/>
            <person name="Salcher M."/>
            <person name="Ghai R."/>
            <person name="Kavagutti S V."/>
        </authorList>
    </citation>
    <scope>NUCLEOTIDE SEQUENCE</scope>
</reference>
<proteinExistence type="predicted"/>
<dbReference type="InterPro" id="IPR009080">
    <property type="entry name" value="tRNAsynth_Ia_anticodon-bd"/>
</dbReference>
<organism evidence="1">
    <name type="scientific">freshwater metagenome</name>
    <dbReference type="NCBI Taxonomy" id="449393"/>
    <lineage>
        <taxon>unclassified sequences</taxon>
        <taxon>metagenomes</taxon>
        <taxon>ecological metagenomes</taxon>
    </lineage>
</organism>
<dbReference type="GO" id="GO:0004812">
    <property type="term" value="F:aminoacyl-tRNA ligase activity"/>
    <property type="evidence" value="ECO:0007669"/>
    <property type="project" value="InterPro"/>
</dbReference>
<dbReference type="AlphaFoldDB" id="A0A6J6RCL0"/>
<dbReference type="EMBL" id="CAEZXY010000113">
    <property type="protein sequence ID" value="CAB4721627.1"/>
    <property type="molecule type" value="Genomic_DNA"/>
</dbReference>
<dbReference type="GO" id="GO:0005524">
    <property type="term" value="F:ATP binding"/>
    <property type="evidence" value="ECO:0007669"/>
    <property type="project" value="InterPro"/>
</dbReference>
<dbReference type="GO" id="GO:0006418">
    <property type="term" value="P:tRNA aminoacylation for protein translation"/>
    <property type="evidence" value="ECO:0007669"/>
    <property type="project" value="InterPro"/>
</dbReference>
<accession>A0A6J6RCL0</accession>
<dbReference type="SUPFAM" id="SSF47323">
    <property type="entry name" value="Anticodon-binding domain of a subclass of class I aminoacyl-tRNA synthetases"/>
    <property type="match status" value="1"/>
</dbReference>